<evidence type="ECO:0000256" key="2">
    <source>
        <dbReference type="SAM" id="MobiDB-lite"/>
    </source>
</evidence>
<dbReference type="Proteomes" id="UP000660270">
    <property type="component" value="Unassembled WGS sequence"/>
</dbReference>
<gene>
    <name evidence="5" type="ORF">H6G43_19535</name>
</gene>
<comment type="subcellular location">
    <subcellularLocation>
        <location evidence="1">Membrane</location>
        <topology evidence="1">Multi-pass membrane protein</topology>
    </subcellularLocation>
</comment>
<keyword evidence="6" id="KW-1185">Reference proteome</keyword>
<dbReference type="EMBL" id="JACJTM010000073">
    <property type="protein sequence ID" value="MBD2687348.1"/>
    <property type="molecule type" value="Genomic_DNA"/>
</dbReference>
<dbReference type="PANTHER" id="PTHR33222:SF4">
    <property type="entry name" value="PROTEIN CURVATURE THYLAKOID 1A, CHLOROPLASTIC"/>
    <property type="match status" value="1"/>
</dbReference>
<sequence length="147" mass="16734">MITMMETQAQQPIPGNSPSPQDILSFSGENNRSLPKLSATEEIEPQWQQIGKQIIEFLNKLPEYLGSIVNNNKQGLITLVLILSALVTVKVAMALLDSVNDLPLLQPIFELIGLFYSCWFAFRYLLKFETRQELFHKFNSFKQKSLG</sequence>
<keyword evidence="3" id="KW-0472">Membrane</keyword>
<evidence type="ECO:0000256" key="1">
    <source>
        <dbReference type="ARBA" id="ARBA00004141"/>
    </source>
</evidence>
<dbReference type="InterPro" id="IPR033344">
    <property type="entry name" value="CURT1"/>
</dbReference>
<dbReference type="InterPro" id="IPR025564">
    <property type="entry name" value="CAAD_dom"/>
</dbReference>
<proteinExistence type="predicted"/>
<evidence type="ECO:0000259" key="4">
    <source>
        <dbReference type="Pfam" id="PF14159"/>
    </source>
</evidence>
<protein>
    <submittedName>
        <fullName evidence="5">CAAD domain-containing protein</fullName>
    </submittedName>
</protein>
<feature type="transmembrane region" description="Helical" evidence="3">
    <location>
        <begin position="108"/>
        <end position="126"/>
    </location>
</feature>
<feature type="region of interest" description="Disordered" evidence="2">
    <location>
        <begin position="1"/>
        <end position="25"/>
    </location>
</feature>
<comment type="caution">
    <text evidence="5">The sequence shown here is derived from an EMBL/GenBank/DDBJ whole genome shotgun (WGS) entry which is preliminary data.</text>
</comment>
<keyword evidence="3" id="KW-1133">Transmembrane helix</keyword>
<name>A0ABR8IZ25_APHFL</name>
<feature type="transmembrane region" description="Helical" evidence="3">
    <location>
        <begin position="76"/>
        <end position="96"/>
    </location>
</feature>
<keyword evidence="3" id="KW-0812">Transmembrane</keyword>
<reference evidence="5 6" key="1">
    <citation type="journal article" date="2020" name="ISME J.">
        <title>Comparative genomics reveals insights into cyanobacterial evolution and habitat adaptation.</title>
        <authorList>
            <person name="Chen M.Y."/>
            <person name="Teng W.K."/>
            <person name="Zhao L."/>
            <person name="Hu C.X."/>
            <person name="Zhou Y.K."/>
            <person name="Han B.P."/>
            <person name="Song L.R."/>
            <person name="Shu W.S."/>
        </authorList>
    </citation>
    <scope>NUCLEOTIDE SEQUENCE [LARGE SCALE GENOMIC DNA]</scope>
    <source>
        <strain evidence="5 6">FACHB-1249</strain>
    </source>
</reference>
<evidence type="ECO:0000313" key="6">
    <source>
        <dbReference type="Proteomes" id="UP000660270"/>
    </source>
</evidence>
<dbReference type="Pfam" id="PF14159">
    <property type="entry name" value="CAAD"/>
    <property type="match status" value="1"/>
</dbReference>
<evidence type="ECO:0000256" key="3">
    <source>
        <dbReference type="SAM" id="Phobius"/>
    </source>
</evidence>
<accession>A0ABR8IZ25</accession>
<organism evidence="5 6">
    <name type="scientific">Aphanizomenon flos-aquae FACHB-1249</name>
    <dbReference type="NCBI Taxonomy" id="2692889"/>
    <lineage>
        <taxon>Bacteria</taxon>
        <taxon>Bacillati</taxon>
        <taxon>Cyanobacteriota</taxon>
        <taxon>Cyanophyceae</taxon>
        <taxon>Nostocales</taxon>
        <taxon>Aphanizomenonaceae</taxon>
        <taxon>Aphanizomenon</taxon>
    </lineage>
</organism>
<evidence type="ECO:0000313" key="5">
    <source>
        <dbReference type="EMBL" id="MBD2687348.1"/>
    </source>
</evidence>
<dbReference type="PANTHER" id="PTHR33222">
    <property type="match status" value="1"/>
</dbReference>
<feature type="domain" description="Cyanobacterial aminoacyl-tRNA synthetase CAAD" evidence="4">
    <location>
        <begin position="63"/>
        <end position="147"/>
    </location>
</feature>